<keyword evidence="3 7" id="KW-0812">Transmembrane</keyword>
<keyword evidence="10" id="KW-1185">Reference proteome</keyword>
<dbReference type="GO" id="GO:0005794">
    <property type="term" value="C:Golgi apparatus"/>
    <property type="evidence" value="ECO:0007669"/>
    <property type="project" value="TreeGrafter"/>
</dbReference>
<feature type="compositionally biased region" description="Low complexity" evidence="6">
    <location>
        <begin position="102"/>
        <end position="112"/>
    </location>
</feature>
<dbReference type="InterPro" id="IPR004331">
    <property type="entry name" value="SPX_dom"/>
</dbReference>
<evidence type="ECO:0000313" key="10">
    <source>
        <dbReference type="Proteomes" id="UP001652628"/>
    </source>
</evidence>
<protein>
    <submittedName>
        <fullName evidence="11">Solute carrier family 53 member 1</fullName>
    </submittedName>
</protein>
<dbReference type="GO" id="GO:0006817">
    <property type="term" value="P:phosphate ion transport"/>
    <property type="evidence" value="ECO:0007669"/>
    <property type="project" value="TreeGrafter"/>
</dbReference>
<dbReference type="PROSITE" id="PS51382">
    <property type="entry name" value="SPX"/>
    <property type="match status" value="1"/>
</dbReference>
<feature type="transmembrane region" description="Helical" evidence="7">
    <location>
        <begin position="305"/>
        <end position="328"/>
    </location>
</feature>
<evidence type="ECO:0000256" key="5">
    <source>
        <dbReference type="ARBA" id="ARBA00023136"/>
    </source>
</evidence>
<feature type="domain" description="EXS" evidence="8">
    <location>
        <begin position="421"/>
        <end position="624"/>
    </location>
</feature>
<evidence type="ECO:0000256" key="4">
    <source>
        <dbReference type="ARBA" id="ARBA00022989"/>
    </source>
</evidence>
<comment type="similarity">
    <text evidence="2">Belongs to the SYG1 (TC 2.A.94) family.</text>
</comment>
<feature type="region of interest" description="Disordered" evidence="6">
    <location>
        <begin position="96"/>
        <end position="121"/>
    </location>
</feature>
<dbReference type="InterPro" id="IPR004342">
    <property type="entry name" value="EXS_C"/>
</dbReference>
<evidence type="ECO:0000256" key="6">
    <source>
        <dbReference type="SAM" id="MobiDB-lite"/>
    </source>
</evidence>
<dbReference type="AlphaFoldDB" id="A0AB39ZL60"/>
<dbReference type="Pfam" id="PF03124">
    <property type="entry name" value="EXS"/>
    <property type="match status" value="1"/>
</dbReference>
<feature type="domain" description="SPX" evidence="9">
    <location>
        <begin position="1"/>
        <end position="172"/>
    </location>
</feature>
<organism evidence="10 11">
    <name type="scientific">Drosophila suzukii</name>
    <name type="common">Spotted-wing drosophila fruit fly</name>
    <dbReference type="NCBI Taxonomy" id="28584"/>
    <lineage>
        <taxon>Eukaryota</taxon>
        <taxon>Metazoa</taxon>
        <taxon>Ecdysozoa</taxon>
        <taxon>Arthropoda</taxon>
        <taxon>Hexapoda</taxon>
        <taxon>Insecta</taxon>
        <taxon>Pterygota</taxon>
        <taxon>Neoptera</taxon>
        <taxon>Endopterygota</taxon>
        <taxon>Diptera</taxon>
        <taxon>Brachycera</taxon>
        <taxon>Muscomorpha</taxon>
        <taxon>Ephydroidea</taxon>
        <taxon>Drosophilidae</taxon>
        <taxon>Drosophila</taxon>
        <taxon>Sophophora</taxon>
    </lineage>
</organism>
<dbReference type="GeneID" id="108016179"/>
<reference evidence="10" key="1">
    <citation type="submission" date="2025-05" db="UniProtKB">
        <authorList>
            <consortium name="RefSeq"/>
        </authorList>
    </citation>
    <scope>NUCLEOTIDE SEQUENCE [LARGE SCALE GENOMIC DNA]</scope>
</reference>
<dbReference type="RefSeq" id="XP_016938295.3">
    <property type="nucleotide sequence ID" value="XM_017082806.4"/>
</dbReference>
<proteinExistence type="inferred from homology"/>
<name>A0AB39ZL60_DROSZ</name>
<evidence type="ECO:0000256" key="3">
    <source>
        <dbReference type="ARBA" id="ARBA00022692"/>
    </source>
</evidence>
<feature type="transmembrane region" description="Helical" evidence="7">
    <location>
        <begin position="225"/>
        <end position="251"/>
    </location>
</feature>
<evidence type="ECO:0000313" key="11">
    <source>
        <dbReference type="RefSeq" id="XP_016938295.3"/>
    </source>
</evidence>
<sequence>MKFGKTLDTLMVPEWRHQYMNYNELKNLILNAVDKAPNRSSANNAYYRDFELLFFATCKVELTKVNDFFVYKQAEAHRKLATLNYQLTLTGRHRTLQDPRGSVTSRASTSSRSHQDNRKMPPLKKLGLAMSEFYLSLIMLQNYQTLNMTAFRKICKKYDKNLKSEAGSGWYERFIMRASFAMTTQLDRMIGTTEDLYTEYLAGGDRSKAMAKLRVPPLGQPTPPIHVFCAGLFLGLFLVAAIICVISYYSLEMSPEFRYVFVSLFRGPISGVTYGFCLAINIKVFEKKGIDHVLIFEVERRNAIGAMRALEIVSFFGYLCTLSVLLYLPHKEFYISDPHYIPLVQLAIAIVLFVNPIPIFFYSARIWLLAIVGRILLAPFFFVNFVDFWVADQWTSLVVGIVDHYYLIRFYVRYFLHWPDAFEFEPDYAVPVIRCLPAWFRFCQSLRRFRDSGSKSTDYLINALKYFLFVTEVVFSTIQMETNANYSILFENPWTWAYITICIISSIYSLLWDLLMDFGLLRVWKGENLFLRENLVYPKWFYYFVIVENALLRFVWVLEFVLVCQEVIAPHNGKTIISFSEILRRFMWNFMRLENEHLYNCGQFRATRDIFITRLNPQEERFLESLMDDTENYGKENLDKKYF</sequence>
<evidence type="ECO:0000259" key="9">
    <source>
        <dbReference type="PROSITE" id="PS51382"/>
    </source>
</evidence>
<feature type="transmembrane region" description="Helical" evidence="7">
    <location>
        <begin position="540"/>
        <end position="562"/>
    </location>
</feature>
<feature type="transmembrane region" description="Helical" evidence="7">
    <location>
        <begin position="340"/>
        <end position="361"/>
    </location>
</feature>
<dbReference type="GO" id="GO:0000822">
    <property type="term" value="F:inositol hexakisphosphate binding"/>
    <property type="evidence" value="ECO:0007669"/>
    <property type="project" value="TreeGrafter"/>
</dbReference>
<keyword evidence="5 7" id="KW-0472">Membrane</keyword>
<dbReference type="PANTHER" id="PTHR10783">
    <property type="entry name" value="XENOTROPIC AND POLYTROPIC RETROVIRUS RECEPTOR 1-RELATED"/>
    <property type="match status" value="1"/>
</dbReference>
<dbReference type="PROSITE" id="PS51380">
    <property type="entry name" value="EXS"/>
    <property type="match status" value="1"/>
</dbReference>
<feature type="transmembrane region" description="Helical" evidence="7">
    <location>
        <begin position="263"/>
        <end position="285"/>
    </location>
</feature>
<dbReference type="PANTHER" id="PTHR10783:SF127">
    <property type="entry name" value="LD30826P-RELATED"/>
    <property type="match status" value="1"/>
</dbReference>
<evidence type="ECO:0000256" key="7">
    <source>
        <dbReference type="SAM" id="Phobius"/>
    </source>
</evidence>
<gene>
    <name evidence="11" type="primary">LOC108016179</name>
</gene>
<feature type="transmembrane region" description="Helical" evidence="7">
    <location>
        <begin position="367"/>
        <end position="390"/>
    </location>
</feature>
<comment type="subcellular location">
    <subcellularLocation>
        <location evidence="1">Membrane</location>
        <topology evidence="1">Multi-pass membrane protein</topology>
    </subcellularLocation>
</comment>
<dbReference type="CDD" id="cd14477">
    <property type="entry name" value="SPX_XPR1_like"/>
    <property type="match status" value="1"/>
</dbReference>
<dbReference type="GO" id="GO:0016036">
    <property type="term" value="P:cellular response to phosphate starvation"/>
    <property type="evidence" value="ECO:0007669"/>
    <property type="project" value="TreeGrafter"/>
</dbReference>
<feature type="transmembrane region" description="Helical" evidence="7">
    <location>
        <begin position="397"/>
        <end position="416"/>
    </location>
</feature>
<accession>A0AB39ZL60</accession>
<keyword evidence="4 7" id="KW-1133">Transmembrane helix</keyword>
<evidence type="ECO:0000256" key="1">
    <source>
        <dbReference type="ARBA" id="ARBA00004141"/>
    </source>
</evidence>
<dbReference type="Proteomes" id="UP001652628">
    <property type="component" value="Chromosome 2L"/>
</dbReference>
<dbReference type="GO" id="GO:0005886">
    <property type="term" value="C:plasma membrane"/>
    <property type="evidence" value="ECO:0007669"/>
    <property type="project" value="TreeGrafter"/>
</dbReference>
<evidence type="ECO:0000259" key="8">
    <source>
        <dbReference type="PROSITE" id="PS51380"/>
    </source>
</evidence>
<feature type="transmembrane region" description="Helical" evidence="7">
    <location>
        <begin position="498"/>
        <end position="520"/>
    </location>
</feature>
<reference evidence="11" key="2">
    <citation type="submission" date="2025-08" db="UniProtKB">
        <authorList>
            <consortium name="RefSeq"/>
        </authorList>
    </citation>
    <scope>IDENTIFICATION</scope>
</reference>
<evidence type="ECO:0000256" key="2">
    <source>
        <dbReference type="ARBA" id="ARBA00009665"/>
    </source>
</evidence>
<dbReference type="Pfam" id="PF03105">
    <property type="entry name" value="SPX"/>
    <property type="match status" value="2"/>
</dbReference>